<name>A4BDL6_9GAMM</name>
<dbReference type="InterPro" id="IPR025454">
    <property type="entry name" value="DUF4275"/>
</dbReference>
<reference evidence="1 2" key="1">
    <citation type="submission" date="2006-02" db="EMBL/GenBank/DDBJ databases">
        <authorList>
            <person name="Pinhassi J."/>
            <person name="Pedros-Alio C."/>
            <person name="Ferriera S."/>
            <person name="Johnson J."/>
            <person name="Kravitz S."/>
            <person name="Halpern A."/>
            <person name="Remington K."/>
            <person name="Beeson K."/>
            <person name="Tran B."/>
            <person name="Rogers Y.-H."/>
            <person name="Friedman R."/>
            <person name="Venter J.C."/>
        </authorList>
    </citation>
    <scope>NUCLEOTIDE SEQUENCE [LARGE SCALE GENOMIC DNA]</scope>
    <source>
        <strain evidence="1 2">MED297</strain>
    </source>
</reference>
<proteinExistence type="predicted"/>
<evidence type="ECO:0000313" key="1">
    <source>
        <dbReference type="EMBL" id="EAR09960.1"/>
    </source>
</evidence>
<dbReference type="HOGENOM" id="CLU_1694055_0_0_6"/>
<dbReference type="Proteomes" id="UP000005953">
    <property type="component" value="Unassembled WGS sequence"/>
</dbReference>
<dbReference type="Pfam" id="PF14101">
    <property type="entry name" value="DUF4275"/>
    <property type="match status" value="1"/>
</dbReference>
<organism evidence="1 2">
    <name type="scientific">Reinekea blandensis MED297</name>
    <dbReference type="NCBI Taxonomy" id="314283"/>
    <lineage>
        <taxon>Bacteria</taxon>
        <taxon>Pseudomonadati</taxon>
        <taxon>Pseudomonadota</taxon>
        <taxon>Gammaproteobacteria</taxon>
        <taxon>Oceanospirillales</taxon>
        <taxon>Saccharospirillaceae</taxon>
        <taxon>Reinekea</taxon>
    </lineage>
</organism>
<dbReference type="AlphaFoldDB" id="A4BDL6"/>
<keyword evidence="2" id="KW-1185">Reference proteome</keyword>
<protein>
    <submittedName>
        <fullName evidence="1">Uncharacterized protein</fullName>
    </submittedName>
</protein>
<dbReference type="STRING" id="314283.MED297_06409"/>
<evidence type="ECO:0000313" key="2">
    <source>
        <dbReference type="Proteomes" id="UP000005953"/>
    </source>
</evidence>
<gene>
    <name evidence="1" type="ORF">MED297_06409</name>
</gene>
<accession>A4BDL6</accession>
<dbReference type="RefSeq" id="WP_008048567.1">
    <property type="nucleotide sequence ID" value="NZ_CH724155.1"/>
</dbReference>
<comment type="caution">
    <text evidence="1">The sequence shown here is derived from an EMBL/GenBank/DDBJ whole genome shotgun (WGS) entry which is preliminary data.</text>
</comment>
<dbReference type="EMBL" id="AAOE01000007">
    <property type="protein sequence ID" value="EAR09960.1"/>
    <property type="molecule type" value="Genomic_DNA"/>
</dbReference>
<sequence length="155" mass="18004">MEPFVEIFPGRVLRILEPSSAAAIETQWMNTFCHNKQGVNTRQYKWHIFSSGRYEALEGKLAVDAYERHSATEFFVLSNSSQEVIVTDLRPQALSGTDCYVFPVNMAWTMAFTHEEDRLGPYFAKHRQYDRLEADNARLVKKQQQKEQAIKNGWL</sequence>
<dbReference type="OrthoDB" id="5737496at2"/>